<dbReference type="InterPro" id="IPR027267">
    <property type="entry name" value="AH/BAR_dom_sf"/>
</dbReference>
<sequence>MAAPGDQRIAVPIDDPNADTENDILRKHGVIPEKPPSPTPMIEEAILEGRRLAHENRLEGKDLDELDELEDEEDEDFIEQYRQKRMAELRSLQNKSVHGSVCPISKPEYQRQVTDASRDGPVFVNLTSSMGTNAESARLSELWRQAAHEYGDVKFCEIRASQAIENYPDKNCPTILIYKNGDIVKQVVTLMTLGGVRTTMRSIDDLLVEVGAVSDSDMRVIKRRRAAEDEDEDEEEERQASRTIRTAKMPKIVRTPSTCSRLVGPRNPANGKALRTRSRVTSHPTRFLRLVASSPRSAMDEEPSLPQLPSSPSGTSTTPASSSDPLTFSSDDSPGLDNDVGGRRKRRYLGPWFKQQPASSDSALEDVVPQPSKRTLTRHIDSGVFCGSDVSEDYDLPDPACIPSRVRFLPFLPERRVSPAEQLARDRIRECVDMGRERVDLMNIDLESIDDHTIGLLSTMQVIPNVSRDVAFVQQEPQIDLFLGQNSLTRLPGALFRLTHLTTLSLRGNGLTEISPAIANLTNLKELNLAQNKLRSLPSELLRLLGLNSNLQRFFWGPNPLYEPDGELQPNDAATPRESGSSGHYSTRYLGRSPLQLSSSMGRVTSRFRLPSSHDMQTRVPTHGPSGGDKSCGGAGSNVASLVELCLRSGYSSGELPELHEKMPKQMEVLRRLLQRAATQKGAGGLSCSKCRRLVIVPTVEWIEWHEISGRGEATAELPAVAFQHRACSVPCLQRPLRLRIESSTASLSLVASPRKTRLDAHESPCLFLFFVFVLLPTNSLGMICPPLPAISRSPDSEVAAVPGGYQATEDSLPSPSQLPPVPSSPVYSVASTAQSGVGAVGGGGSQFSLPAPPAPRPAHAVLAKADLERSQEAYADLVASAKSYRLALASLSSAASAFAAALEACARLKEARADLIGPISASNPSASSSSSSSSSSAAAAAAAAAVATASSAATSSSTGRGCTADPLLSASGVHHLIANHQQILSETVYRAFEVPLLHDLDRWRSVIEDEEATYQHSITAQSREVKRLEREGLKLHRQRRRDVGRFRAHLVDLTAKLDGLTTLHADHARSLLRESQETSTRIVDASCSLVRAEVDIFESLARKGWSGGGLDDLLDRGRDLFAADDAVAHPVPDPAKLFSILPPKSILPDSSDSLLPAMNTYSSSNDDDEHDEYRSSSSLSSSSATSTATITTAAAEASRPRNNPRPFSPQPIRRIPTDVTFDSLAALAVPGPAAPPSQRRADEDDEDDEDVLRGRALSYRQIGTVEEESGADN</sequence>
<dbReference type="EMBL" id="LKCN02000007">
    <property type="protein sequence ID" value="RCI12909.1"/>
    <property type="molecule type" value="Genomic_DNA"/>
</dbReference>
<keyword evidence="3" id="KW-0677">Repeat</keyword>
<name>A0A367LEQ8_9HYPO</name>
<comment type="similarity">
    <text evidence="1">Belongs to the phosducin family.</text>
</comment>
<dbReference type="GO" id="GO:0000329">
    <property type="term" value="C:fungal-type vacuole membrane"/>
    <property type="evidence" value="ECO:0007669"/>
    <property type="project" value="InterPro"/>
</dbReference>
<dbReference type="SMART" id="SM00369">
    <property type="entry name" value="LRR_TYP"/>
    <property type="match status" value="2"/>
</dbReference>
<feature type="compositionally biased region" description="Low complexity" evidence="4">
    <location>
        <begin position="304"/>
        <end position="327"/>
    </location>
</feature>
<dbReference type="AlphaFoldDB" id="A0A367LEQ8"/>
<dbReference type="Pfam" id="PF02114">
    <property type="entry name" value="Phosducin"/>
    <property type="match status" value="1"/>
</dbReference>
<evidence type="ECO:0000256" key="3">
    <source>
        <dbReference type="ARBA" id="ARBA00022737"/>
    </source>
</evidence>
<dbReference type="Gene3D" id="3.80.10.10">
    <property type="entry name" value="Ribonuclease Inhibitor"/>
    <property type="match status" value="1"/>
</dbReference>
<gene>
    <name evidence="6" type="ORF">L249_0766</name>
</gene>
<dbReference type="GO" id="GO:0042144">
    <property type="term" value="P:vacuole fusion, non-autophagic"/>
    <property type="evidence" value="ECO:0007669"/>
    <property type="project" value="InterPro"/>
</dbReference>
<dbReference type="STRING" id="1330021.A0A367LEQ8"/>
<dbReference type="PANTHER" id="PTHR38407:SF1">
    <property type="entry name" value="PROTEIN IVY1"/>
    <property type="match status" value="1"/>
</dbReference>
<dbReference type="InterPro" id="IPR037470">
    <property type="entry name" value="IVY1"/>
</dbReference>
<keyword evidence="7" id="KW-1185">Reference proteome</keyword>
<reference evidence="6 7" key="1">
    <citation type="journal article" date="2015" name="BMC Genomics">
        <title>Insights from the genome of Ophiocordyceps polyrhachis-furcata to pathogenicity and host specificity in insect fungi.</title>
        <authorList>
            <person name="Wichadakul D."/>
            <person name="Kobmoo N."/>
            <person name="Ingsriswang S."/>
            <person name="Tangphatsornruang S."/>
            <person name="Chantasingh D."/>
            <person name="Luangsa-ard J.J."/>
            <person name="Eurwilaichitr L."/>
        </authorList>
    </citation>
    <scope>NUCLEOTIDE SEQUENCE [LARGE SCALE GENOMIC DNA]</scope>
    <source>
        <strain evidence="6 7">BCC 54312</strain>
    </source>
</reference>
<comment type="caution">
    <text evidence="6">The sequence shown here is derived from an EMBL/GenBank/DDBJ whole genome shotgun (WGS) entry which is preliminary data.</text>
</comment>
<dbReference type="Gene3D" id="3.40.30.10">
    <property type="entry name" value="Glutaredoxin"/>
    <property type="match status" value="1"/>
</dbReference>
<dbReference type="Proteomes" id="UP000253664">
    <property type="component" value="Unassembled WGS sequence"/>
</dbReference>
<dbReference type="Pfam" id="PF12799">
    <property type="entry name" value="LRR_4"/>
    <property type="match status" value="1"/>
</dbReference>
<dbReference type="SUPFAM" id="SSF52075">
    <property type="entry name" value="Outer arm dynein light chain 1"/>
    <property type="match status" value="1"/>
</dbReference>
<dbReference type="PANTHER" id="PTHR38407">
    <property type="entry name" value="PROTEIN IVY1"/>
    <property type="match status" value="1"/>
</dbReference>
<evidence type="ECO:0000256" key="4">
    <source>
        <dbReference type="SAM" id="MobiDB-lite"/>
    </source>
</evidence>
<dbReference type="InterPro" id="IPR032675">
    <property type="entry name" value="LRR_dom_sf"/>
</dbReference>
<dbReference type="GO" id="GO:0005543">
    <property type="term" value="F:phospholipid binding"/>
    <property type="evidence" value="ECO:0007669"/>
    <property type="project" value="InterPro"/>
</dbReference>
<dbReference type="InterPro" id="IPR025875">
    <property type="entry name" value="Leu-rich_rpt_4"/>
</dbReference>
<evidence type="ECO:0000313" key="6">
    <source>
        <dbReference type="EMBL" id="RCI12909.1"/>
    </source>
</evidence>
<feature type="compositionally biased region" description="Low complexity" evidence="4">
    <location>
        <begin position="1176"/>
        <end position="1206"/>
    </location>
</feature>
<feature type="region of interest" description="Disordered" evidence="4">
    <location>
        <begin position="224"/>
        <end position="373"/>
    </location>
</feature>
<feature type="compositionally biased region" description="Acidic residues" evidence="4">
    <location>
        <begin position="228"/>
        <end position="237"/>
    </location>
</feature>
<evidence type="ECO:0000259" key="5">
    <source>
        <dbReference type="Pfam" id="PF02114"/>
    </source>
</evidence>
<feature type="domain" description="Phosducin" evidence="5">
    <location>
        <begin position="70"/>
        <end position="233"/>
    </location>
</feature>
<keyword evidence="2" id="KW-0433">Leucine-rich repeat</keyword>
<feature type="region of interest" description="Disordered" evidence="4">
    <location>
        <begin position="608"/>
        <end position="633"/>
    </location>
</feature>
<dbReference type="InterPro" id="IPR036249">
    <property type="entry name" value="Thioredoxin-like_sf"/>
</dbReference>
<feature type="region of interest" description="Disordered" evidence="4">
    <location>
        <begin position="565"/>
        <end position="589"/>
    </location>
</feature>
<organism evidence="6 7">
    <name type="scientific">Ophiocordyceps polyrhachis-furcata BCC 54312</name>
    <dbReference type="NCBI Taxonomy" id="1330021"/>
    <lineage>
        <taxon>Eukaryota</taxon>
        <taxon>Fungi</taxon>
        <taxon>Dikarya</taxon>
        <taxon>Ascomycota</taxon>
        <taxon>Pezizomycotina</taxon>
        <taxon>Sordariomycetes</taxon>
        <taxon>Hypocreomycetidae</taxon>
        <taxon>Hypocreales</taxon>
        <taxon>Ophiocordycipitaceae</taxon>
        <taxon>Ophiocordyceps</taxon>
    </lineage>
</organism>
<dbReference type="InterPro" id="IPR001611">
    <property type="entry name" value="Leu-rich_rpt"/>
</dbReference>
<dbReference type="InterPro" id="IPR024253">
    <property type="entry name" value="Phosducin_thioredoxin-like_dom"/>
</dbReference>
<feature type="region of interest" description="Disordered" evidence="4">
    <location>
        <begin position="1150"/>
        <end position="1215"/>
    </location>
</feature>
<evidence type="ECO:0000313" key="7">
    <source>
        <dbReference type="Proteomes" id="UP000253664"/>
    </source>
</evidence>
<dbReference type="InterPro" id="IPR003591">
    <property type="entry name" value="Leu-rich_rpt_typical-subtyp"/>
</dbReference>
<dbReference type="OrthoDB" id="45518at2759"/>
<dbReference type="SUPFAM" id="SSF52833">
    <property type="entry name" value="Thioredoxin-like"/>
    <property type="match status" value="1"/>
</dbReference>
<proteinExistence type="inferred from homology"/>
<accession>A0A367LEQ8</accession>
<feature type="region of interest" description="Disordered" evidence="4">
    <location>
        <begin position="1"/>
        <end position="21"/>
    </location>
</feature>
<dbReference type="CDD" id="cd02988">
    <property type="entry name" value="Phd_like_VIAF"/>
    <property type="match status" value="1"/>
</dbReference>
<evidence type="ECO:0000256" key="1">
    <source>
        <dbReference type="ARBA" id="ARBA00009686"/>
    </source>
</evidence>
<dbReference type="Gene3D" id="1.20.1270.60">
    <property type="entry name" value="Arfaptin homology (AH) domain/BAR domain"/>
    <property type="match status" value="1"/>
</dbReference>
<protein>
    <recommendedName>
        <fullName evidence="5">Phosducin domain-containing protein</fullName>
    </recommendedName>
</protein>
<evidence type="ECO:0000256" key="2">
    <source>
        <dbReference type="ARBA" id="ARBA00022614"/>
    </source>
</evidence>
<feature type="region of interest" description="Disordered" evidence="4">
    <location>
        <begin position="1228"/>
        <end position="1251"/>
    </location>
</feature>
<dbReference type="PROSITE" id="PS51450">
    <property type="entry name" value="LRR"/>
    <property type="match status" value="2"/>
</dbReference>